<organism evidence="6 7">
    <name type="scientific">Arcticibacter tournemirensis</name>
    <dbReference type="NCBI Taxonomy" id="699437"/>
    <lineage>
        <taxon>Bacteria</taxon>
        <taxon>Pseudomonadati</taxon>
        <taxon>Bacteroidota</taxon>
        <taxon>Sphingobacteriia</taxon>
        <taxon>Sphingobacteriales</taxon>
        <taxon>Sphingobacteriaceae</taxon>
        <taxon>Arcticibacter</taxon>
    </lineage>
</organism>
<proteinExistence type="predicted"/>
<dbReference type="Proteomes" id="UP000290848">
    <property type="component" value="Unassembled WGS sequence"/>
</dbReference>
<dbReference type="GO" id="GO:0020037">
    <property type="term" value="F:heme binding"/>
    <property type="evidence" value="ECO:0007669"/>
    <property type="project" value="InterPro"/>
</dbReference>
<dbReference type="InterPro" id="IPR012938">
    <property type="entry name" value="Glc/Sorbosone_DH"/>
</dbReference>
<protein>
    <submittedName>
        <fullName evidence="6">PQQ-dependent sugar dehydrogenase</fullName>
    </submittedName>
</protein>
<dbReference type="PROSITE" id="PS51007">
    <property type="entry name" value="CYTC"/>
    <property type="match status" value="1"/>
</dbReference>
<dbReference type="InterPro" id="IPR009056">
    <property type="entry name" value="Cyt_c-like_dom"/>
</dbReference>
<accession>A0A4Q0M782</accession>
<keyword evidence="3 4" id="KW-0408">Iron</keyword>
<dbReference type="SUPFAM" id="SSF46626">
    <property type="entry name" value="Cytochrome c"/>
    <property type="match status" value="1"/>
</dbReference>
<dbReference type="Gene3D" id="2.120.10.30">
    <property type="entry name" value="TolB, C-terminal domain"/>
    <property type="match status" value="1"/>
</dbReference>
<evidence type="ECO:0000256" key="1">
    <source>
        <dbReference type="ARBA" id="ARBA00022617"/>
    </source>
</evidence>
<evidence type="ECO:0000313" key="7">
    <source>
        <dbReference type="Proteomes" id="UP000290848"/>
    </source>
</evidence>
<dbReference type="SUPFAM" id="SSF50952">
    <property type="entry name" value="Soluble quinoprotein glucose dehydrogenase"/>
    <property type="match status" value="1"/>
</dbReference>
<evidence type="ECO:0000256" key="2">
    <source>
        <dbReference type="ARBA" id="ARBA00022723"/>
    </source>
</evidence>
<dbReference type="EMBL" id="RXOC01000009">
    <property type="protein sequence ID" value="RXF68927.1"/>
    <property type="molecule type" value="Genomic_DNA"/>
</dbReference>
<keyword evidence="2 4" id="KW-0479">Metal-binding</keyword>
<feature type="domain" description="Cytochrome c" evidence="5">
    <location>
        <begin position="398"/>
        <end position="479"/>
    </location>
</feature>
<dbReference type="RefSeq" id="WP_128770169.1">
    <property type="nucleotide sequence ID" value="NZ_RXOC01000009.1"/>
</dbReference>
<evidence type="ECO:0000259" key="5">
    <source>
        <dbReference type="PROSITE" id="PS51007"/>
    </source>
</evidence>
<evidence type="ECO:0000313" key="6">
    <source>
        <dbReference type="EMBL" id="RXF68927.1"/>
    </source>
</evidence>
<dbReference type="PANTHER" id="PTHR19328:SF13">
    <property type="entry name" value="HIPL1 PROTEIN"/>
    <property type="match status" value="1"/>
</dbReference>
<dbReference type="GO" id="GO:0009055">
    <property type="term" value="F:electron transfer activity"/>
    <property type="evidence" value="ECO:0007669"/>
    <property type="project" value="InterPro"/>
</dbReference>
<reference evidence="6 7" key="1">
    <citation type="submission" date="2018-12" db="EMBL/GenBank/DDBJ databases">
        <title>The Draft Genome Sequence of the Soil Bacterium Pedobacter tournemirensis R1.</title>
        <authorList>
            <person name="He J."/>
        </authorList>
    </citation>
    <scope>NUCLEOTIDE SEQUENCE [LARGE SCALE GENOMIC DNA]</scope>
    <source>
        <strain evidence="6 7">R1</strain>
    </source>
</reference>
<dbReference type="Pfam" id="PF07995">
    <property type="entry name" value="GSDH"/>
    <property type="match status" value="1"/>
</dbReference>
<dbReference type="InterPro" id="IPR011042">
    <property type="entry name" value="6-blade_b-propeller_TolB-like"/>
</dbReference>
<dbReference type="PANTHER" id="PTHR19328">
    <property type="entry name" value="HEDGEHOG-INTERACTING PROTEIN"/>
    <property type="match status" value="1"/>
</dbReference>
<dbReference type="AlphaFoldDB" id="A0A4Q0M782"/>
<evidence type="ECO:0000256" key="4">
    <source>
        <dbReference type="PROSITE-ProRule" id="PRU00433"/>
    </source>
</evidence>
<comment type="caution">
    <text evidence="6">The sequence shown here is derived from an EMBL/GenBank/DDBJ whole genome shotgun (WGS) entry which is preliminary data.</text>
</comment>
<dbReference type="GO" id="GO:0046872">
    <property type="term" value="F:metal ion binding"/>
    <property type="evidence" value="ECO:0007669"/>
    <property type="project" value="UniProtKB-KW"/>
</dbReference>
<dbReference type="Gene3D" id="1.10.760.10">
    <property type="entry name" value="Cytochrome c-like domain"/>
    <property type="match status" value="1"/>
</dbReference>
<evidence type="ECO:0000256" key="3">
    <source>
        <dbReference type="ARBA" id="ARBA00023004"/>
    </source>
</evidence>
<dbReference type="InterPro" id="IPR011041">
    <property type="entry name" value="Quinoprot_gluc/sorb_DH_b-prop"/>
</dbReference>
<dbReference type="InterPro" id="IPR036909">
    <property type="entry name" value="Cyt_c-like_dom_sf"/>
</dbReference>
<name>A0A4Q0M782_9SPHI</name>
<keyword evidence="1 4" id="KW-0349">Heme</keyword>
<gene>
    <name evidence="6" type="ORF">EKH83_14505</name>
</gene>
<sequence>MKRRVHYLVIFFLFISTGASVLRPEYSPADTIEGFQVDTLATDLVVPWQIVFLPDNTMLFTERAGRVRIIRNDKLIKKPAYITEVVQRNKTGLLGMCIHPDFRKNRFIYLADNYSRNNRVKLKVVRYEFVNDTLIRPFTILDNLPANPNHTGCRLLFGPDRKLYITTGDADEPSLAQDLKAYNGKILRLNDDGSIPEDNPFAGHNDQTLKAIWSYGHRNPQGIAFQPGTGLLFSSEHGPTGGDEINIIKKGGNYGWPVVHHQESQEGMISPIAEYTPSIAPSEAMFYTGKAFPELEGKLLVGCLRGESILRLELKNGTVVKQDVILKQKYGRIRSLVTGPDGYIYLSTSQIDPSEGVPRPQYDMILRLKPSGDSNTQISSQRIMPRKTTAANKKNGKSPVKTGTAVLFQQLCVSCHSNTSAGTKIAGSLFDGKFKYGSGKASIIKNITNGLINKGMPSWKGAISRDNIEKIAEYILIRQRNRGSAK</sequence>
<dbReference type="Pfam" id="PF13442">
    <property type="entry name" value="Cytochrome_CBB3"/>
    <property type="match status" value="1"/>
</dbReference>